<dbReference type="RefSeq" id="WP_183344250.1">
    <property type="nucleotide sequence ID" value="NZ_BLXY01000001.1"/>
</dbReference>
<evidence type="ECO:0000313" key="2">
    <source>
        <dbReference type="Proteomes" id="UP000568888"/>
    </source>
</evidence>
<gene>
    <name evidence="1" type="ORF">GMPD_02470</name>
</gene>
<protein>
    <submittedName>
        <fullName evidence="1">Uncharacterized protein</fullName>
    </submittedName>
</protein>
<dbReference type="Proteomes" id="UP000568888">
    <property type="component" value="Unassembled WGS sequence"/>
</dbReference>
<dbReference type="EMBL" id="BLXY01000001">
    <property type="protein sequence ID" value="GFO62328.1"/>
    <property type="molecule type" value="Genomic_DNA"/>
</dbReference>
<proteinExistence type="predicted"/>
<comment type="caution">
    <text evidence="1">The sequence shown here is derived from an EMBL/GenBank/DDBJ whole genome shotgun (WGS) entry which is preliminary data.</text>
</comment>
<accession>A0A6V8MQI8</accession>
<dbReference type="AlphaFoldDB" id="A0A6V8MQI8"/>
<organism evidence="1 2">
    <name type="scientific">Geomonas paludis</name>
    <dbReference type="NCBI Taxonomy" id="2740185"/>
    <lineage>
        <taxon>Bacteria</taxon>
        <taxon>Pseudomonadati</taxon>
        <taxon>Thermodesulfobacteriota</taxon>
        <taxon>Desulfuromonadia</taxon>
        <taxon>Geobacterales</taxon>
        <taxon>Geobacteraceae</taxon>
        <taxon>Geomonas</taxon>
    </lineage>
</organism>
<name>A0A6V8MQI8_9BACT</name>
<reference evidence="2" key="1">
    <citation type="submission" date="2020-06" db="EMBL/GenBank/DDBJ databases">
        <title>Draft genomic sequecing of Geomonas sp. Red736.</title>
        <authorList>
            <person name="Itoh H."/>
            <person name="Xu Z.X."/>
            <person name="Ushijima N."/>
            <person name="Masuda Y."/>
            <person name="Shiratori Y."/>
            <person name="Senoo K."/>
        </authorList>
    </citation>
    <scope>NUCLEOTIDE SEQUENCE [LARGE SCALE GENOMIC DNA]</scope>
    <source>
        <strain evidence="2">Red736</strain>
    </source>
</reference>
<sequence length="83" mass="9618">MVPEEIVTTLCGKLPDPSEVVYVVTMRDLLAAIVRRLREDSLRLTVEDLHLARDEVQAVFGHYLDEHELLNLALDQWEIVRHL</sequence>
<evidence type="ECO:0000313" key="1">
    <source>
        <dbReference type="EMBL" id="GFO62328.1"/>
    </source>
</evidence>